<dbReference type="Gene3D" id="3.90.1150.10">
    <property type="entry name" value="Aspartate Aminotransferase, domain 1"/>
    <property type="match status" value="1"/>
</dbReference>
<evidence type="ECO:0000256" key="2">
    <source>
        <dbReference type="ARBA" id="ARBA00007441"/>
    </source>
</evidence>
<keyword evidence="3 7" id="KW-0032">Aminotransferase</keyword>
<accession>A0A1H0XY67</accession>
<name>A0A1H0XY67_9MICO</name>
<organism evidence="7 8">
    <name type="scientific">Leucobacter chromiiresistens</name>
    <dbReference type="NCBI Taxonomy" id="1079994"/>
    <lineage>
        <taxon>Bacteria</taxon>
        <taxon>Bacillati</taxon>
        <taxon>Actinomycetota</taxon>
        <taxon>Actinomycetes</taxon>
        <taxon>Micrococcales</taxon>
        <taxon>Microbacteriaceae</taxon>
        <taxon>Leucobacter</taxon>
    </lineage>
</organism>
<evidence type="ECO:0000256" key="1">
    <source>
        <dbReference type="ARBA" id="ARBA00001933"/>
    </source>
</evidence>
<protein>
    <submittedName>
        <fullName evidence="7">Succinyldiaminopimelate aminotransferase apoenzyme</fullName>
    </submittedName>
</protein>
<dbReference type="AlphaFoldDB" id="A0A1H0XY67"/>
<evidence type="ECO:0000313" key="7">
    <source>
        <dbReference type="EMBL" id="SDQ07616.1"/>
    </source>
</evidence>
<sequence>MSERWRSVAAAAGLAAADGSTRPTIFAEMTALANETGAANLGQGFPDADGPEWIRRIAAEAILTGDNQYPPGRGIAPLREAIAQQRRRRTGLDVDPAAEVLVTAGATEALAAALLAFAGPGDEVVTLEPFYDAYAALIAMSGAAHTTVPLRHDGETFRVDRAALAAAITERTRVILINTPHNPTGAVLSADELASIAEAAQRVDAIVLTDEVYEHLVFDGARHHSIAALPGMGDRTVTISSAGKTFSLTGWKIGWAVGPAPLIEAITSVKQFLTYSGGAPFQPAIARALTDGDADIRELRDALSDRRDLLIAGLRAAGFDLVVPGGTYFVCADATPFLSEAVPDGAAFARMLPWEVGVACVPVSAFCRAGSETAPALAPWVRFTFVKDEQTLRTAIARLATLRDAAAPPSAPRA</sequence>
<dbReference type="CDD" id="cd00609">
    <property type="entry name" value="AAT_like"/>
    <property type="match status" value="1"/>
</dbReference>
<evidence type="ECO:0000256" key="5">
    <source>
        <dbReference type="ARBA" id="ARBA00022898"/>
    </source>
</evidence>
<evidence type="ECO:0000259" key="6">
    <source>
        <dbReference type="Pfam" id="PF00155"/>
    </source>
</evidence>
<dbReference type="Pfam" id="PF00155">
    <property type="entry name" value="Aminotran_1_2"/>
    <property type="match status" value="1"/>
</dbReference>
<dbReference type="InterPro" id="IPR051326">
    <property type="entry name" value="Kynurenine-oxoglutarate_AT"/>
</dbReference>
<comment type="cofactor">
    <cofactor evidence="1">
        <name>pyridoxal 5'-phosphate</name>
        <dbReference type="ChEBI" id="CHEBI:597326"/>
    </cofactor>
</comment>
<comment type="similarity">
    <text evidence="2">Belongs to the class-I pyridoxal-phosphate-dependent aminotransferase family.</text>
</comment>
<reference evidence="7 8" key="1">
    <citation type="submission" date="2016-10" db="EMBL/GenBank/DDBJ databases">
        <authorList>
            <person name="de Groot N.N."/>
        </authorList>
    </citation>
    <scope>NUCLEOTIDE SEQUENCE [LARGE SCALE GENOMIC DNA]</scope>
    <source>
        <strain evidence="7 8">DSM 22788</strain>
    </source>
</reference>
<dbReference type="GO" id="GO:0005737">
    <property type="term" value="C:cytoplasm"/>
    <property type="evidence" value="ECO:0007669"/>
    <property type="project" value="TreeGrafter"/>
</dbReference>
<keyword evidence="4 7" id="KW-0808">Transferase</keyword>
<dbReference type="PANTHER" id="PTHR43807:SF20">
    <property type="entry name" value="FI04487P"/>
    <property type="match status" value="1"/>
</dbReference>
<dbReference type="GO" id="GO:0030170">
    <property type="term" value="F:pyridoxal phosphate binding"/>
    <property type="evidence" value="ECO:0007669"/>
    <property type="project" value="InterPro"/>
</dbReference>
<evidence type="ECO:0000256" key="4">
    <source>
        <dbReference type="ARBA" id="ARBA00022679"/>
    </source>
</evidence>
<dbReference type="SUPFAM" id="SSF53383">
    <property type="entry name" value="PLP-dependent transferases"/>
    <property type="match status" value="1"/>
</dbReference>
<dbReference type="eggNOG" id="COG0436">
    <property type="taxonomic scope" value="Bacteria"/>
</dbReference>
<feature type="domain" description="Aminotransferase class I/classII large" evidence="6">
    <location>
        <begin position="40"/>
        <end position="399"/>
    </location>
</feature>
<dbReference type="EMBL" id="FNKB01000001">
    <property type="protein sequence ID" value="SDQ07616.1"/>
    <property type="molecule type" value="Genomic_DNA"/>
</dbReference>
<keyword evidence="5" id="KW-0663">Pyridoxal phosphate</keyword>
<dbReference type="Proteomes" id="UP000182690">
    <property type="component" value="Unassembled WGS sequence"/>
</dbReference>
<dbReference type="RefSeq" id="WP_040504946.1">
    <property type="nucleotide sequence ID" value="NZ_FNKB01000001.1"/>
</dbReference>
<dbReference type="InterPro" id="IPR004839">
    <property type="entry name" value="Aminotransferase_I/II_large"/>
</dbReference>
<evidence type="ECO:0000256" key="3">
    <source>
        <dbReference type="ARBA" id="ARBA00022576"/>
    </source>
</evidence>
<dbReference type="GO" id="GO:0016212">
    <property type="term" value="F:kynurenine-oxoglutarate transaminase activity"/>
    <property type="evidence" value="ECO:0007669"/>
    <property type="project" value="TreeGrafter"/>
</dbReference>
<dbReference type="Gene3D" id="3.40.640.10">
    <property type="entry name" value="Type I PLP-dependent aspartate aminotransferase-like (Major domain)"/>
    <property type="match status" value="1"/>
</dbReference>
<dbReference type="PANTHER" id="PTHR43807">
    <property type="entry name" value="FI04487P"/>
    <property type="match status" value="1"/>
</dbReference>
<dbReference type="InterPro" id="IPR015422">
    <property type="entry name" value="PyrdxlP-dep_Trfase_small"/>
</dbReference>
<dbReference type="OrthoDB" id="9763453at2"/>
<dbReference type="InterPro" id="IPR015421">
    <property type="entry name" value="PyrdxlP-dep_Trfase_major"/>
</dbReference>
<dbReference type="STRING" id="1079994.SAMN04488565_0300"/>
<dbReference type="InterPro" id="IPR015424">
    <property type="entry name" value="PyrdxlP-dep_Trfase"/>
</dbReference>
<proteinExistence type="inferred from homology"/>
<evidence type="ECO:0000313" key="8">
    <source>
        <dbReference type="Proteomes" id="UP000182690"/>
    </source>
</evidence>
<gene>
    <name evidence="7" type="ORF">SAMN04488565_0300</name>
</gene>
<dbReference type="FunFam" id="3.40.640.10:FF:000033">
    <property type="entry name" value="Aspartate aminotransferase"/>
    <property type="match status" value="1"/>
</dbReference>